<comment type="caution">
    <text evidence="2">The sequence shown here is derived from an EMBL/GenBank/DDBJ whole genome shotgun (WGS) entry which is preliminary data.</text>
</comment>
<evidence type="ECO:0000256" key="1">
    <source>
        <dbReference type="SAM" id="MobiDB-lite"/>
    </source>
</evidence>
<name>A0AAE1Y3R0_9LAMI</name>
<evidence type="ECO:0000313" key="2">
    <source>
        <dbReference type="EMBL" id="KAK4423113.1"/>
    </source>
</evidence>
<sequence>MGLDAATLQRRMFYNTNWIVEMEKTLMDTLVDQIVVGLDEPISPDSYSKSRNARAYMNLPDPSWESMVIVFHNPTQDESEDDELNIQNRANGDRNDEMDVNNLHRL</sequence>
<evidence type="ECO:0000313" key="3">
    <source>
        <dbReference type="Proteomes" id="UP001293254"/>
    </source>
</evidence>
<dbReference type="Proteomes" id="UP001293254">
    <property type="component" value="Unassembled WGS sequence"/>
</dbReference>
<dbReference type="AlphaFoldDB" id="A0AAE1Y3R0"/>
<dbReference type="EMBL" id="JACGWO010000007">
    <property type="protein sequence ID" value="KAK4423113.1"/>
    <property type="molecule type" value="Genomic_DNA"/>
</dbReference>
<reference evidence="2" key="2">
    <citation type="journal article" date="2024" name="Plant">
        <title>Genomic evolution and insights into agronomic trait innovations of Sesamum species.</title>
        <authorList>
            <person name="Miao H."/>
            <person name="Wang L."/>
            <person name="Qu L."/>
            <person name="Liu H."/>
            <person name="Sun Y."/>
            <person name="Le M."/>
            <person name="Wang Q."/>
            <person name="Wei S."/>
            <person name="Zheng Y."/>
            <person name="Lin W."/>
            <person name="Duan Y."/>
            <person name="Cao H."/>
            <person name="Xiong S."/>
            <person name="Wang X."/>
            <person name="Wei L."/>
            <person name="Li C."/>
            <person name="Ma Q."/>
            <person name="Ju M."/>
            <person name="Zhao R."/>
            <person name="Li G."/>
            <person name="Mu C."/>
            <person name="Tian Q."/>
            <person name="Mei H."/>
            <person name="Zhang T."/>
            <person name="Gao T."/>
            <person name="Zhang H."/>
        </authorList>
    </citation>
    <scope>NUCLEOTIDE SEQUENCE</scope>
    <source>
        <strain evidence="2">3651</strain>
    </source>
</reference>
<feature type="region of interest" description="Disordered" evidence="1">
    <location>
        <begin position="74"/>
        <end position="106"/>
    </location>
</feature>
<protein>
    <submittedName>
        <fullName evidence="2">Uncharacterized protein</fullName>
    </submittedName>
</protein>
<gene>
    <name evidence="2" type="ORF">Salat_1893900</name>
</gene>
<proteinExistence type="predicted"/>
<keyword evidence="3" id="KW-1185">Reference proteome</keyword>
<organism evidence="2 3">
    <name type="scientific">Sesamum alatum</name>
    <dbReference type="NCBI Taxonomy" id="300844"/>
    <lineage>
        <taxon>Eukaryota</taxon>
        <taxon>Viridiplantae</taxon>
        <taxon>Streptophyta</taxon>
        <taxon>Embryophyta</taxon>
        <taxon>Tracheophyta</taxon>
        <taxon>Spermatophyta</taxon>
        <taxon>Magnoliopsida</taxon>
        <taxon>eudicotyledons</taxon>
        <taxon>Gunneridae</taxon>
        <taxon>Pentapetalae</taxon>
        <taxon>asterids</taxon>
        <taxon>lamiids</taxon>
        <taxon>Lamiales</taxon>
        <taxon>Pedaliaceae</taxon>
        <taxon>Sesamum</taxon>
    </lineage>
</organism>
<accession>A0AAE1Y3R0</accession>
<reference evidence="2" key="1">
    <citation type="submission" date="2020-06" db="EMBL/GenBank/DDBJ databases">
        <authorList>
            <person name="Li T."/>
            <person name="Hu X."/>
            <person name="Zhang T."/>
            <person name="Song X."/>
            <person name="Zhang H."/>
            <person name="Dai N."/>
            <person name="Sheng W."/>
            <person name="Hou X."/>
            <person name="Wei L."/>
        </authorList>
    </citation>
    <scope>NUCLEOTIDE SEQUENCE</scope>
    <source>
        <strain evidence="2">3651</strain>
        <tissue evidence="2">Leaf</tissue>
    </source>
</reference>